<feature type="compositionally biased region" description="Basic and acidic residues" evidence="1">
    <location>
        <begin position="56"/>
        <end position="76"/>
    </location>
</feature>
<evidence type="ECO:0000259" key="2">
    <source>
        <dbReference type="Pfam" id="PF00561"/>
    </source>
</evidence>
<feature type="domain" description="AB hydrolase-1" evidence="2">
    <location>
        <begin position="690"/>
        <end position="832"/>
    </location>
</feature>
<dbReference type="PANTHER" id="PTHR43433:SF10">
    <property type="entry name" value="AB HYDROLASE-1 DOMAIN-CONTAINING PROTEIN"/>
    <property type="match status" value="1"/>
</dbReference>
<gene>
    <name evidence="3" type="ORF">LTR09_002641</name>
</gene>
<accession>A0AAJ0LUY1</accession>
<feature type="region of interest" description="Disordered" evidence="1">
    <location>
        <begin position="424"/>
        <end position="460"/>
    </location>
</feature>
<feature type="region of interest" description="Disordered" evidence="1">
    <location>
        <begin position="539"/>
        <end position="567"/>
    </location>
</feature>
<evidence type="ECO:0000313" key="3">
    <source>
        <dbReference type="EMBL" id="KAK3056135.1"/>
    </source>
</evidence>
<dbReference type="Pfam" id="PF00561">
    <property type="entry name" value="Abhydrolase_1"/>
    <property type="match status" value="1"/>
</dbReference>
<protein>
    <recommendedName>
        <fullName evidence="2">AB hydrolase-1 domain-containing protein</fullName>
    </recommendedName>
</protein>
<dbReference type="Proteomes" id="UP001271007">
    <property type="component" value="Unassembled WGS sequence"/>
</dbReference>
<feature type="compositionally biased region" description="Polar residues" evidence="1">
    <location>
        <begin position="852"/>
        <end position="863"/>
    </location>
</feature>
<feature type="region of interest" description="Disordered" evidence="1">
    <location>
        <begin position="1"/>
        <end position="88"/>
    </location>
</feature>
<dbReference type="InterPro" id="IPR029058">
    <property type="entry name" value="AB_hydrolase_fold"/>
</dbReference>
<dbReference type="PANTHER" id="PTHR43433">
    <property type="entry name" value="HYDROLASE, ALPHA/BETA FOLD FAMILY PROTEIN"/>
    <property type="match status" value="1"/>
</dbReference>
<feature type="compositionally biased region" description="Polar residues" evidence="1">
    <location>
        <begin position="319"/>
        <end position="330"/>
    </location>
</feature>
<feature type="compositionally biased region" description="Basic and acidic residues" evidence="1">
    <location>
        <begin position="601"/>
        <end position="619"/>
    </location>
</feature>
<dbReference type="InterPro" id="IPR000073">
    <property type="entry name" value="AB_hydrolase_1"/>
</dbReference>
<comment type="caution">
    <text evidence="3">The sequence shown here is derived from an EMBL/GenBank/DDBJ whole genome shotgun (WGS) entry which is preliminary data.</text>
</comment>
<proteinExistence type="predicted"/>
<dbReference type="Gene3D" id="3.40.50.1820">
    <property type="entry name" value="alpha/beta hydrolase"/>
    <property type="match status" value="1"/>
</dbReference>
<feature type="compositionally biased region" description="Polar residues" evidence="1">
    <location>
        <begin position="123"/>
        <end position="152"/>
    </location>
</feature>
<dbReference type="EMBL" id="JAWDJX010000006">
    <property type="protein sequence ID" value="KAK3056135.1"/>
    <property type="molecule type" value="Genomic_DNA"/>
</dbReference>
<organism evidence="3 4">
    <name type="scientific">Extremus antarcticus</name>
    <dbReference type="NCBI Taxonomy" id="702011"/>
    <lineage>
        <taxon>Eukaryota</taxon>
        <taxon>Fungi</taxon>
        <taxon>Dikarya</taxon>
        <taxon>Ascomycota</taxon>
        <taxon>Pezizomycotina</taxon>
        <taxon>Dothideomycetes</taxon>
        <taxon>Dothideomycetidae</taxon>
        <taxon>Mycosphaerellales</taxon>
        <taxon>Extremaceae</taxon>
        <taxon>Extremus</taxon>
    </lineage>
</organism>
<feature type="compositionally biased region" description="Basic and acidic residues" evidence="1">
    <location>
        <begin position="539"/>
        <end position="549"/>
    </location>
</feature>
<evidence type="ECO:0000256" key="1">
    <source>
        <dbReference type="SAM" id="MobiDB-lite"/>
    </source>
</evidence>
<feature type="compositionally biased region" description="Polar residues" evidence="1">
    <location>
        <begin position="188"/>
        <end position="206"/>
    </location>
</feature>
<feature type="region of interest" description="Disordered" evidence="1">
    <location>
        <begin position="585"/>
        <end position="648"/>
    </location>
</feature>
<feature type="region of interest" description="Disordered" evidence="1">
    <location>
        <begin position="473"/>
        <end position="525"/>
    </location>
</feature>
<dbReference type="AlphaFoldDB" id="A0AAJ0LUY1"/>
<name>A0AAJ0LUY1_9PEZI</name>
<feature type="region of interest" description="Disordered" evidence="1">
    <location>
        <begin position="266"/>
        <end position="394"/>
    </location>
</feature>
<keyword evidence="4" id="KW-1185">Reference proteome</keyword>
<reference evidence="3" key="1">
    <citation type="submission" date="2023-04" db="EMBL/GenBank/DDBJ databases">
        <title>Black Yeasts Isolated from many extreme environments.</title>
        <authorList>
            <person name="Coleine C."/>
            <person name="Stajich J.E."/>
            <person name="Selbmann L."/>
        </authorList>
    </citation>
    <scope>NUCLEOTIDE SEQUENCE</scope>
    <source>
        <strain evidence="3">CCFEE 5312</strain>
    </source>
</reference>
<feature type="region of interest" description="Disordered" evidence="1">
    <location>
        <begin position="120"/>
        <end position="176"/>
    </location>
</feature>
<evidence type="ECO:0000313" key="4">
    <source>
        <dbReference type="Proteomes" id="UP001271007"/>
    </source>
</evidence>
<feature type="region of interest" description="Disordered" evidence="1">
    <location>
        <begin position="188"/>
        <end position="219"/>
    </location>
</feature>
<feature type="compositionally biased region" description="Basic and acidic residues" evidence="1">
    <location>
        <begin position="342"/>
        <end position="373"/>
    </location>
</feature>
<dbReference type="SUPFAM" id="SSF53474">
    <property type="entry name" value="alpha/beta-Hydrolases"/>
    <property type="match status" value="1"/>
</dbReference>
<sequence>MAATLAPTKYGRGEGAGRSGSQAVPDPREPKRTSSRVKVKPANPAVISSILDSLDTPERPFEDHHSFTESTSERSRPRSAHSTVRSFYGPDPSISSGFGVEYGSGTAMDGDEGLTDAALPPTVRTSRPPSGMSNYTATRSPSYIGTSSSQPVRTPPMRSRRSSYGSMTKEKASYSKNKLSAESWVKHNSLSHESFESTSTKRTPSLRSLRRMPSHDSLRRVSTRIDILAEADDAAESPVVSRAEQIIAKATTPPLSSAKRRLYLTDSGSTEEHSIASTPIKENPEGEDEATSPAATIDEEKSRPRMSPRKASIVDSIPMRTSSLRQSSSPIPGKKKERKSKRSNEKLDKTNRKGKSDRAEHSTTGEALTEGKVDSVMSKKAVQESSWADLGEEDGTVKRIRELQEQRKSRLLESHAIVYPKVANAKTAQTPVPSKIEAARRSEENNRRAARARPDTLRSVTEPPVKAHEILGIVDNGAPPPSRGQEVNSKPTVNGIGRRRNLSLDEKQLQARPTTSTAPTPPLSLDYSYADAVDALQGAEREPKKEHKERPSHRRKSSARTTEQLPNIAAQFPGTVVNFVPAVTPSADTTPLRLTKSQRRKQQDRWTHYHPDLPLEFEKKKNRRKSTSDARNTQYLDLDTQPPVPRGDSIEMAVTDYLQDARMSQHIKHAVTGRVISYSEVGDRNGAAVFICVGMGLTRYVTAFYDELATTLRLRLITVDRPGVGGSEAYPPTDRSGPLNWPDDVWTICQSLGITKFSMLAHSAGAIYALATALVMPHLIHGKIHLLAPWIPPSQLGAVPHSTASAPPAGALPRSQRFLRVLPTPFLKAANSSFMTATSASLKPAAKRTKSHGLTGNNTTTSPIRGKERPATRDGAPAPTSSDFNRRESMMLMDQFMPDVNQMENYPIPVDAEEGASLARNTSVVMSATATPMDPSFEFASSALNAAEHTEKERKMAYTTHLTQRTWELAVRDSNPATDLLVCLERHRDVGFRYTDVSRAVVMTHGSEDKRVPLANIKWLAEQMNRRAEASVPQSRDGLSDPSAWGGCELRILAGEGHGLMASPSIMGDCLTEIAKYWKTR</sequence>
<feature type="compositionally biased region" description="Basic and acidic residues" evidence="1">
    <location>
        <begin position="437"/>
        <end position="456"/>
    </location>
</feature>
<feature type="region of interest" description="Disordered" evidence="1">
    <location>
        <begin position="838"/>
        <end position="887"/>
    </location>
</feature>
<dbReference type="InterPro" id="IPR050471">
    <property type="entry name" value="AB_hydrolase"/>
</dbReference>